<evidence type="ECO:0000313" key="3">
    <source>
        <dbReference type="EMBL" id="CCE81681.1"/>
    </source>
</evidence>
<protein>
    <recommendedName>
        <fullName evidence="2">Peptidase M20 domain-containing protein 2</fullName>
    </recommendedName>
</protein>
<dbReference type="SUPFAM" id="SSF55031">
    <property type="entry name" value="Bacterial exopeptidase dimerisation domain"/>
    <property type="match status" value="1"/>
</dbReference>
<dbReference type="Pfam" id="PF01546">
    <property type="entry name" value="Peptidase_M20"/>
    <property type="match status" value="1"/>
</dbReference>
<dbReference type="InterPro" id="IPR002933">
    <property type="entry name" value="Peptidase_M20"/>
</dbReference>
<dbReference type="OrthoDB" id="6119954at2759"/>
<dbReference type="InterPro" id="IPR017439">
    <property type="entry name" value="Amidohydrolase"/>
</dbReference>
<dbReference type="InterPro" id="IPR036264">
    <property type="entry name" value="Bact_exopeptidase_dim_dom"/>
</dbReference>
<dbReference type="SUPFAM" id="SSF53187">
    <property type="entry name" value="Zn-dependent exopeptidases"/>
    <property type="match status" value="1"/>
</dbReference>
<dbReference type="Gene3D" id="3.40.630.10">
    <property type="entry name" value="Zn peptidases"/>
    <property type="match status" value="1"/>
</dbReference>
<dbReference type="GO" id="GO:0016805">
    <property type="term" value="F:dipeptidase activity"/>
    <property type="evidence" value="ECO:0007669"/>
    <property type="project" value="InterPro"/>
</dbReference>
<proteinExistence type="inferred from homology"/>
<dbReference type="AlphaFoldDB" id="G8YET2"/>
<organism evidence="3 4">
    <name type="scientific">Pichia sorbitophila (strain ATCC MYA-4447 / BCRC 22081 / CBS 7064 / NBRC 10061 / NRRL Y-12695)</name>
    <name type="common">Hybrid yeast</name>
    <dbReference type="NCBI Taxonomy" id="559304"/>
    <lineage>
        <taxon>Eukaryota</taxon>
        <taxon>Fungi</taxon>
        <taxon>Dikarya</taxon>
        <taxon>Ascomycota</taxon>
        <taxon>Saccharomycotina</taxon>
        <taxon>Pichiomycetes</taxon>
        <taxon>Debaryomycetaceae</taxon>
        <taxon>Millerozyma</taxon>
    </lineage>
</organism>
<accession>G8YET2</accession>
<keyword evidence="4" id="KW-1185">Reference proteome</keyword>
<dbReference type="PANTHER" id="PTHR30575:SF8">
    <property type="entry name" value="PEPTIDASE M20 DOMAIN-CONTAINING PROTEIN 2"/>
    <property type="match status" value="1"/>
</dbReference>
<dbReference type="CDD" id="cd05672">
    <property type="entry name" value="M20_ACY1L2-like"/>
    <property type="match status" value="1"/>
</dbReference>
<dbReference type="OMA" id="LMVHPDE"/>
<dbReference type="NCBIfam" id="TIGR01891">
    <property type="entry name" value="amidohydrolases"/>
    <property type="match status" value="1"/>
</dbReference>
<evidence type="ECO:0000256" key="2">
    <source>
        <dbReference type="PIRNR" id="PIRNR037226"/>
    </source>
</evidence>
<dbReference type="EMBL" id="FO082051">
    <property type="protein sequence ID" value="CCE81681.1"/>
    <property type="molecule type" value="Genomic_DNA"/>
</dbReference>
<name>G8YET2_PICSO</name>
<dbReference type="FunFam" id="3.30.70.360:FF:000004">
    <property type="entry name" value="Peptidase M20 domain-containing protein 2"/>
    <property type="match status" value="1"/>
</dbReference>
<dbReference type="HOGENOM" id="CLU_031812_1_2_1"/>
<comment type="similarity">
    <text evidence="1 2">Belongs to the peptidase M20A family.</text>
</comment>
<reference evidence="3 4" key="1">
    <citation type="journal article" date="2012" name="G3 (Bethesda)">
        <title>Pichia sorbitophila, an interspecies yeast hybrid reveals early steps of genome resolution following polyploidization.</title>
        <authorList>
            <person name="Leh Louis V."/>
            <person name="Despons L."/>
            <person name="Friedrich A."/>
            <person name="Martin T."/>
            <person name="Durrens P."/>
            <person name="Casaregola S."/>
            <person name="Neuveglise C."/>
            <person name="Fairhead C."/>
            <person name="Marck C."/>
            <person name="Cruz J.A."/>
            <person name="Straub M.L."/>
            <person name="Kugler V."/>
            <person name="Sacerdot C."/>
            <person name="Uzunov Z."/>
            <person name="Thierry A."/>
            <person name="Weiss S."/>
            <person name="Bleykasten C."/>
            <person name="De Montigny J."/>
            <person name="Jacques N."/>
            <person name="Jung P."/>
            <person name="Lemaire M."/>
            <person name="Mallet S."/>
            <person name="Morel G."/>
            <person name="Richard G.F."/>
            <person name="Sarkar A."/>
            <person name="Savel G."/>
            <person name="Schacherer J."/>
            <person name="Seret M.L."/>
            <person name="Talla E."/>
            <person name="Samson G."/>
            <person name="Jubin C."/>
            <person name="Poulain J."/>
            <person name="Vacherie B."/>
            <person name="Barbe V."/>
            <person name="Pelletier E."/>
            <person name="Sherman D.J."/>
            <person name="Westhof E."/>
            <person name="Weissenbach J."/>
            <person name="Baret P.V."/>
            <person name="Wincker P."/>
            <person name="Gaillardin C."/>
            <person name="Dujon B."/>
            <person name="Souciet J.L."/>
        </authorList>
    </citation>
    <scope>NUCLEOTIDE SEQUENCE [LARGE SCALE GENOMIC DNA]</scope>
    <source>
        <strain evidence="4">ATCC MYA-4447 / BCRC 22081 / CBS 7064 / NBRC 10061 / NRRL Y-12695</strain>
    </source>
</reference>
<dbReference type="PANTHER" id="PTHR30575">
    <property type="entry name" value="PEPTIDASE M20"/>
    <property type="match status" value="1"/>
</dbReference>
<dbReference type="eggNOG" id="ENOG502QQPD">
    <property type="taxonomic scope" value="Eukaryota"/>
</dbReference>
<evidence type="ECO:0000256" key="1">
    <source>
        <dbReference type="ARBA" id="ARBA00006247"/>
    </source>
</evidence>
<dbReference type="STRING" id="559304.G8YET2"/>
<evidence type="ECO:0000313" key="4">
    <source>
        <dbReference type="Proteomes" id="UP000005222"/>
    </source>
</evidence>
<dbReference type="Proteomes" id="UP000005222">
    <property type="component" value="Chromosome I"/>
</dbReference>
<dbReference type="InterPro" id="IPR052030">
    <property type="entry name" value="Peptidase_M20/M20A_hydrolases"/>
</dbReference>
<sequence length="407" mass="44398">MPSKEEIQSSIAQALEESKDDIIKVAKELYEHPELAFQEHHAHDFITGYFESLGEFKVTRHAYGLDTAFEVLYENGGRLVNFNAEMDALPDIGHGCGHNLIAACGCASFLALVKTLKKYRISGSVQLLGTPAEESMGGKCKLVENGAYRGVSASFMAHPLVIEKEGDLIQISSNTLLACSMIECEYTGAPAHASAFPWDGINAFDACIGSWVNISMLRQQIRPHQRIHGYFKDVPTVANVIPAKSTAVYQFRSRLRSEVEELKKKVENCCIAGATATGCSYKLKEVFSYSDMINVPSLVDACYETAQDVCGDKYLLQKGDKGQPDASGSSDIGNVSYEVPAIHIVYKIPTLEKCPQHSAGFAKSAGHLKTSMPPTFASAKVLAASAYKVLTDDKLLETVQKEHSKLI</sequence>
<dbReference type="PIRSF" id="PIRSF037226">
    <property type="entry name" value="Amidohydrolase_ACY1L2_prd"/>
    <property type="match status" value="1"/>
</dbReference>
<dbReference type="InParanoid" id="G8YET2"/>
<dbReference type="InterPro" id="IPR017144">
    <property type="entry name" value="Xaa-Arg_dipeptidase"/>
</dbReference>
<gene>
    <name evidence="3" type="primary">Piso0_002344</name>
    <name evidence="3" type="ORF">GNLVRS01_PISO0I08170g</name>
</gene>
<dbReference type="Gene3D" id="3.30.70.360">
    <property type="match status" value="1"/>
</dbReference>